<protein>
    <recommendedName>
        <fullName evidence="5">AA1-like domain-containing protein</fullName>
    </recommendedName>
</protein>
<keyword evidence="7" id="KW-1185">Reference proteome</keyword>
<keyword evidence="4" id="KW-1015">Disulfide bond</keyword>
<dbReference type="InterPro" id="IPR032382">
    <property type="entry name" value="AltA1"/>
</dbReference>
<dbReference type="EMBL" id="MU853929">
    <property type="protein sequence ID" value="KAK3935302.1"/>
    <property type="molecule type" value="Genomic_DNA"/>
</dbReference>
<organism evidence="6 7">
    <name type="scientific">Diplogelasinospora grovesii</name>
    <dbReference type="NCBI Taxonomy" id="303347"/>
    <lineage>
        <taxon>Eukaryota</taxon>
        <taxon>Fungi</taxon>
        <taxon>Dikarya</taxon>
        <taxon>Ascomycota</taxon>
        <taxon>Pezizomycotina</taxon>
        <taxon>Sordariomycetes</taxon>
        <taxon>Sordariomycetidae</taxon>
        <taxon>Sordariales</taxon>
        <taxon>Diplogelasinosporaceae</taxon>
        <taxon>Diplogelasinospora</taxon>
    </lineage>
</organism>
<evidence type="ECO:0000313" key="6">
    <source>
        <dbReference type="EMBL" id="KAK3935302.1"/>
    </source>
</evidence>
<evidence type="ECO:0000256" key="3">
    <source>
        <dbReference type="ARBA" id="ARBA00022729"/>
    </source>
</evidence>
<comment type="caution">
    <text evidence="6">The sequence shown here is derived from an EMBL/GenBank/DDBJ whole genome shotgun (WGS) entry which is preliminary data.</text>
</comment>
<reference evidence="7" key="1">
    <citation type="journal article" date="2023" name="Mol. Phylogenet. Evol.">
        <title>Genome-scale phylogeny and comparative genomics of the fungal order Sordariales.</title>
        <authorList>
            <person name="Hensen N."/>
            <person name="Bonometti L."/>
            <person name="Westerberg I."/>
            <person name="Brannstrom I.O."/>
            <person name="Guillou S."/>
            <person name="Cros-Aarteil S."/>
            <person name="Calhoun S."/>
            <person name="Haridas S."/>
            <person name="Kuo A."/>
            <person name="Mondo S."/>
            <person name="Pangilinan J."/>
            <person name="Riley R."/>
            <person name="LaButti K."/>
            <person name="Andreopoulos B."/>
            <person name="Lipzen A."/>
            <person name="Chen C."/>
            <person name="Yan M."/>
            <person name="Daum C."/>
            <person name="Ng V."/>
            <person name="Clum A."/>
            <person name="Steindorff A."/>
            <person name="Ohm R.A."/>
            <person name="Martin F."/>
            <person name="Silar P."/>
            <person name="Natvig D.O."/>
            <person name="Lalanne C."/>
            <person name="Gautier V."/>
            <person name="Ament-Velasquez S.L."/>
            <person name="Kruys A."/>
            <person name="Hutchinson M.I."/>
            <person name="Powell A.J."/>
            <person name="Barry K."/>
            <person name="Miller A.N."/>
            <person name="Grigoriev I.V."/>
            <person name="Debuchy R."/>
            <person name="Gladieux P."/>
            <person name="Hiltunen Thoren M."/>
            <person name="Johannesson H."/>
        </authorList>
    </citation>
    <scope>NUCLEOTIDE SEQUENCE [LARGE SCALE GENOMIC DNA]</scope>
    <source>
        <strain evidence="7">CBS 340.73</strain>
    </source>
</reference>
<keyword evidence="2" id="KW-0964">Secreted</keyword>
<evidence type="ECO:0000256" key="2">
    <source>
        <dbReference type="ARBA" id="ARBA00022525"/>
    </source>
</evidence>
<accession>A0AAN6MXH0</accession>
<name>A0AAN6MXH0_9PEZI</name>
<gene>
    <name evidence="6" type="ORF">QBC46DRAFT_358358</name>
</gene>
<evidence type="ECO:0000259" key="5">
    <source>
        <dbReference type="Pfam" id="PF16541"/>
    </source>
</evidence>
<proteinExistence type="predicted"/>
<dbReference type="GO" id="GO:0005576">
    <property type="term" value="C:extracellular region"/>
    <property type="evidence" value="ECO:0007669"/>
    <property type="project" value="UniProtKB-SubCell"/>
</dbReference>
<dbReference type="Pfam" id="PF16541">
    <property type="entry name" value="AltA1"/>
    <property type="match status" value="1"/>
</dbReference>
<evidence type="ECO:0000313" key="7">
    <source>
        <dbReference type="Proteomes" id="UP001303473"/>
    </source>
</evidence>
<evidence type="ECO:0000256" key="4">
    <source>
        <dbReference type="ARBA" id="ARBA00023157"/>
    </source>
</evidence>
<evidence type="ECO:0000256" key="1">
    <source>
        <dbReference type="ARBA" id="ARBA00004613"/>
    </source>
</evidence>
<sequence>MRRVSFIIPLLHLGQNVQPLPLADVSCPDPSSNAQPTFHISDFSYSEAVTGGSEASLSRVIDVSFGVTNSAISTSSVTACTIHDSLDQGQTWDAKTMHACSGGGAQTQFAFDSSNNSLTIVQSWTCSQPSGNAESYRATGSGIVPLTCKVHNATHEAQCDMASANIRGVISRSSHALS</sequence>
<dbReference type="AlphaFoldDB" id="A0AAN6MXH0"/>
<comment type="subcellular location">
    <subcellularLocation>
        <location evidence="1">Secreted</location>
    </subcellularLocation>
</comment>
<keyword evidence="3" id="KW-0732">Signal</keyword>
<dbReference type="Proteomes" id="UP001303473">
    <property type="component" value="Unassembled WGS sequence"/>
</dbReference>
<feature type="domain" description="AA1-like" evidence="5">
    <location>
        <begin position="40"/>
        <end position="158"/>
    </location>
</feature>